<accession>A0ABN9TGJ5</accession>
<dbReference type="InterPro" id="IPR012340">
    <property type="entry name" value="NA-bd_OB-fold"/>
</dbReference>
<protein>
    <recommendedName>
        <fullName evidence="2">CSD domain-containing protein</fullName>
    </recommendedName>
</protein>
<evidence type="ECO:0000313" key="4">
    <source>
        <dbReference type="Proteomes" id="UP001189429"/>
    </source>
</evidence>
<dbReference type="Proteomes" id="UP001189429">
    <property type="component" value="Unassembled WGS sequence"/>
</dbReference>
<dbReference type="CDD" id="cd04458">
    <property type="entry name" value="CSP_CDS"/>
    <property type="match status" value="1"/>
</dbReference>
<dbReference type="SMART" id="SM00357">
    <property type="entry name" value="CSP"/>
    <property type="match status" value="1"/>
</dbReference>
<proteinExistence type="predicted"/>
<evidence type="ECO:0000259" key="2">
    <source>
        <dbReference type="PROSITE" id="PS51857"/>
    </source>
</evidence>
<feature type="domain" description="CSD" evidence="2">
    <location>
        <begin position="39"/>
        <end position="105"/>
    </location>
</feature>
<dbReference type="InterPro" id="IPR002059">
    <property type="entry name" value="CSP_DNA-bd"/>
</dbReference>
<keyword evidence="4" id="KW-1185">Reference proteome</keyword>
<reference evidence="3" key="1">
    <citation type="submission" date="2023-10" db="EMBL/GenBank/DDBJ databases">
        <authorList>
            <person name="Chen Y."/>
            <person name="Shah S."/>
            <person name="Dougan E. K."/>
            <person name="Thang M."/>
            <person name="Chan C."/>
        </authorList>
    </citation>
    <scope>NUCLEOTIDE SEQUENCE [LARGE SCALE GENOMIC DNA]</scope>
</reference>
<comment type="caution">
    <text evidence="3">The sequence shown here is derived from an EMBL/GenBank/DDBJ whole genome shotgun (WGS) entry which is preliminary data.</text>
</comment>
<evidence type="ECO:0000256" key="1">
    <source>
        <dbReference type="SAM" id="MobiDB-lite"/>
    </source>
</evidence>
<gene>
    <name evidence="3" type="ORF">PCOR1329_LOCUS38410</name>
</gene>
<dbReference type="PROSITE" id="PS51857">
    <property type="entry name" value="CSD_2"/>
    <property type="match status" value="1"/>
</dbReference>
<name>A0ABN9TGJ5_9DINO</name>
<dbReference type="SUPFAM" id="SSF50249">
    <property type="entry name" value="Nucleic acid-binding proteins"/>
    <property type="match status" value="1"/>
</dbReference>
<dbReference type="PRINTS" id="PR00050">
    <property type="entry name" value="COLDSHOCK"/>
</dbReference>
<organism evidence="3 4">
    <name type="scientific">Prorocentrum cordatum</name>
    <dbReference type="NCBI Taxonomy" id="2364126"/>
    <lineage>
        <taxon>Eukaryota</taxon>
        <taxon>Sar</taxon>
        <taxon>Alveolata</taxon>
        <taxon>Dinophyceae</taxon>
        <taxon>Prorocentrales</taxon>
        <taxon>Prorocentraceae</taxon>
        <taxon>Prorocentrum</taxon>
    </lineage>
</organism>
<sequence length="123" mass="12938">MAAARAALAALRGGAAGARRGAAQPWARPLCSTAPLWGEHTGTVKFFHAEKGFGFISGPDGQDYFVHYTAIQKDGFKSLAEGEQVEFDLEPDPRKGGQRAANVTGPGGAAVQGAPKREADEQW</sequence>
<evidence type="ECO:0000313" key="3">
    <source>
        <dbReference type="EMBL" id="CAK0844270.1"/>
    </source>
</evidence>
<dbReference type="PANTHER" id="PTHR11544">
    <property type="entry name" value="COLD SHOCK DOMAIN CONTAINING PROTEINS"/>
    <property type="match status" value="1"/>
</dbReference>
<dbReference type="InterPro" id="IPR011129">
    <property type="entry name" value="CSD"/>
</dbReference>
<dbReference type="InterPro" id="IPR050181">
    <property type="entry name" value="Cold_shock_domain"/>
</dbReference>
<dbReference type="Pfam" id="PF00313">
    <property type="entry name" value="CSD"/>
    <property type="match status" value="1"/>
</dbReference>
<dbReference type="EMBL" id="CAUYUJ010014651">
    <property type="protein sequence ID" value="CAK0844270.1"/>
    <property type="molecule type" value="Genomic_DNA"/>
</dbReference>
<dbReference type="Gene3D" id="2.40.50.140">
    <property type="entry name" value="Nucleic acid-binding proteins"/>
    <property type="match status" value="1"/>
</dbReference>
<feature type="region of interest" description="Disordered" evidence="1">
    <location>
        <begin position="87"/>
        <end position="123"/>
    </location>
</feature>